<dbReference type="SMART" id="SM00838">
    <property type="entry name" value="EFG_C"/>
    <property type="match status" value="1"/>
</dbReference>
<proteinExistence type="predicted"/>
<dbReference type="InterPro" id="IPR035647">
    <property type="entry name" value="EFG_III/V"/>
</dbReference>
<evidence type="ECO:0000259" key="3">
    <source>
        <dbReference type="PROSITE" id="PS51722"/>
    </source>
</evidence>
<dbReference type="InterPro" id="IPR014721">
    <property type="entry name" value="Ribsml_uS5_D2-typ_fold_subgr"/>
</dbReference>
<feature type="domain" description="Tr-type G" evidence="3">
    <location>
        <begin position="7"/>
        <end position="277"/>
    </location>
</feature>
<dbReference type="CDD" id="cd01434">
    <property type="entry name" value="EFG_mtEFG1_IV"/>
    <property type="match status" value="1"/>
</dbReference>
<dbReference type="InterPro" id="IPR020568">
    <property type="entry name" value="Ribosomal_Su5_D2-typ_SF"/>
</dbReference>
<dbReference type="Pfam" id="PF14492">
    <property type="entry name" value="EFG_III"/>
    <property type="match status" value="1"/>
</dbReference>
<dbReference type="Gene3D" id="3.40.50.300">
    <property type="entry name" value="P-loop containing nucleotide triphosphate hydrolases"/>
    <property type="match status" value="1"/>
</dbReference>
<dbReference type="RefSeq" id="WP_076004319.1">
    <property type="nucleotide sequence ID" value="NZ_CP018258.1"/>
</dbReference>
<keyword evidence="1" id="KW-0547">Nucleotide-binding</keyword>
<dbReference type="GO" id="GO:0032790">
    <property type="term" value="P:ribosome disassembly"/>
    <property type="evidence" value="ECO:0007669"/>
    <property type="project" value="TreeGrafter"/>
</dbReference>
<dbReference type="Gene3D" id="3.30.70.870">
    <property type="entry name" value="Elongation Factor G (Translational Gtpase), domain 3"/>
    <property type="match status" value="1"/>
</dbReference>
<keyword evidence="2" id="KW-0342">GTP-binding</keyword>
<dbReference type="SUPFAM" id="SSF54980">
    <property type="entry name" value="EF-G C-terminal domain-like"/>
    <property type="match status" value="2"/>
</dbReference>
<dbReference type="InterPro" id="IPR005517">
    <property type="entry name" value="Transl_elong_EFG/EF2_IV"/>
</dbReference>
<dbReference type="NCBIfam" id="NF009379">
    <property type="entry name" value="PRK12740.1-3"/>
    <property type="match status" value="1"/>
</dbReference>
<dbReference type="InterPro" id="IPR000795">
    <property type="entry name" value="T_Tr_GTP-bd_dom"/>
</dbReference>
<organism evidence="4 5">
    <name type="scientific">Dehalogenimonas formicexedens</name>
    <dbReference type="NCBI Taxonomy" id="1839801"/>
    <lineage>
        <taxon>Bacteria</taxon>
        <taxon>Bacillati</taxon>
        <taxon>Chloroflexota</taxon>
        <taxon>Dehalococcoidia</taxon>
        <taxon>Dehalococcoidales</taxon>
        <taxon>Dehalococcoidaceae</taxon>
        <taxon>Dehalogenimonas</taxon>
    </lineage>
</organism>
<dbReference type="PROSITE" id="PS51722">
    <property type="entry name" value="G_TR_2"/>
    <property type="match status" value="1"/>
</dbReference>
<dbReference type="GO" id="GO:0005525">
    <property type="term" value="F:GTP binding"/>
    <property type="evidence" value="ECO:0007669"/>
    <property type="project" value="UniProtKB-KW"/>
</dbReference>
<reference evidence="5" key="1">
    <citation type="submission" date="2016-11" db="EMBL/GenBank/DDBJ databases">
        <title>Dehalogenimonas formicexedens sp. nov., a chlorinated alkane respiring bacterium isolated from contaminated groundwater.</title>
        <authorList>
            <person name="Key T.A."/>
            <person name="Bowman K.S."/>
            <person name="Lee I."/>
            <person name="Chun J."/>
            <person name="Albuquerque L."/>
            <person name="da Costa M.S."/>
            <person name="Rainey F.A."/>
            <person name="Moe W.M."/>
        </authorList>
    </citation>
    <scope>NUCLEOTIDE SEQUENCE [LARGE SCALE GENOMIC DNA]</scope>
    <source>
        <strain evidence="5">NSZ-14</strain>
    </source>
</reference>
<dbReference type="SMART" id="SM00889">
    <property type="entry name" value="EFG_IV"/>
    <property type="match status" value="1"/>
</dbReference>
<dbReference type="EMBL" id="CP018258">
    <property type="protein sequence ID" value="APV44656.1"/>
    <property type="molecule type" value="Genomic_DNA"/>
</dbReference>
<name>A0A1P8F854_9CHLR</name>
<accession>A0A1P8F854</accession>
<dbReference type="InterPro" id="IPR035649">
    <property type="entry name" value="EFG_V"/>
</dbReference>
<dbReference type="GO" id="GO:0003746">
    <property type="term" value="F:translation elongation factor activity"/>
    <property type="evidence" value="ECO:0007669"/>
    <property type="project" value="UniProtKB-KW"/>
</dbReference>
<dbReference type="GO" id="GO:0003924">
    <property type="term" value="F:GTPase activity"/>
    <property type="evidence" value="ECO:0007669"/>
    <property type="project" value="InterPro"/>
</dbReference>
<keyword evidence="4" id="KW-0251">Elongation factor</keyword>
<dbReference type="STRING" id="1839801.Dform_01332"/>
<dbReference type="Pfam" id="PF00009">
    <property type="entry name" value="GTP_EFTU"/>
    <property type="match status" value="1"/>
</dbReference>
<dbReference type="CDD" id="cd04088">
    <property type="entry name" value="EFG_mtEFG_II"/>
    <property type="match status" value="1"/>
</dbReference>
<dbReference type="CDD" id="cd04170">
    <property type="entry name" value="EF-G_bact"/>
    <property type="match status" value="1"/>
</dbReference>
<dbReference type="Gene3D" id="3.30.230.10">
    <property type="match status" value="1"/>
</dbReference>
<dbReference type="Pfam" id="PF22042">
    <property type="entry name" value="EF-G_D2"/>
    <property type="match status" value="1"/>
</dbReference>
<dbReference type="Gene3D" id="2.40.30.10">
    <property type="entry name" value="Translation factors"/>
    <property type="match status" value="1"/>
</dbReference>
<dbReference type="SUPFAM" id="SSF54211">
    <property type="entry name" value="Ribosomal protein S5 domain 2-like"/>
    <property type="match status" value="1"/>
</dbReference>
<dbReference type="PANTHER" id="PTHR43261:SF6">
    <property type="entry name" value="ELONGATION FACTOR G-LIKE PROTEIN"/>
    <property type="match status" value="1"/>
</dbReference>
<sequence length="689" mass="73223">MENYGIAGIRNVALLSHSGAGKTTLAEAALYSAGAISRMGKVDDGTTASDFDPEGVKRKISISLSLLPFIWQKTKVNLLDAPGYADFAGEAAAAVRVAESVIIPVAASSGVEVGTETAWDLAEGAKLPRCFVINKMDRENINFDNVVNSIQAKFGHKCLPVNIPVGSFKDFKGVVNLINMKSYNGAHPAVEAPMPEGSEAPAADYRSKLVEAIAEQDDTLIEEFLNGQELTPEEVVNGLKKAVAAGEIVPILCASALTNTGIDQLLDFIVNFMPSPENREVALAGGGTLKSSESGSLEALIFKTTADPYVGKLTFFRVFRGALVSNSHVWNATRNADERIGQLYVMRGKNQEPVAQLGAGDIGAVAKCAITFTNDTLAMHDSPLVIAPIVFPTPTFAVAAHPKSKADVDKLGQAIAKILEEDPTLQSHRDADTSETILVGLGDTQLDVMAEKMARKYGVAVDLKPPRVPYKETITSSARAEYRHKKQTGGHGQFGHVVLEVEALPAGSGVEFVDKVVGGAVPRNYIPAVEKGIKEAVQEGGSLGFPIVDLRATLCDGSFHPVDSSEICFKIAGAGALKKGMEASGPVLLEPMVTMRISVPSSVVGDIIGDLNTKRAQVQGLNPEGEKTLIDAMAPLAEVQRYAIDLKSLTHGRGHFTMKFDHYQQVPSHLTQKLVADRAAEVAAAQAAH</sequence>
<evidence type="ECO:0000256" key="1">
    <source>
        <dbReference type="ARBA" id="ARBA00022741"/>
    </source>
</evidence>
<dbReference type="InterPro" id="IPR009000">
    <property type="entry name" value="Transl_B-barrel_sf"/>
</dbReference>
<dbReference type="InterPro" id="IPR041095">
    <property type="entry name" value="EFG_II"/>
</dbReference>
<dbReference type="OrthoDB" id="9804431at2"/>
<dbReference type="FunFam" id="3.30.230.10:FF:000003">
    <property type="entry name" value="Elongation factor G"/>
    <property type="match status" value="1"/>
</dbReference>
<dbReference type="InterPro" id="IPR053905">
    <property type="entry name" value="EF-G-like_DII"/>
</dbReference>
<protein>
    <submittedName>
        <fullName evidence="4">Elongation factor G</fullName>
    </submittedName>
</protein>
<dbReference type="Pfam" id="PF00679">
    <property type="entry name" value="EFG_C"/>
    <property type="match status" value="1"/>
</dbReference>
<dbReference type="FunFam" id="3.30.70.240:FF:000001">
    <property type="entry name" value="Elongation factor G"/>
    <property type="match status" value="1"/>
</dbReference>
<dbReference type="InterPro" id="IPR047872">
    <property type="entry name" value="EFG_IV"/>
</dbReference>
<dbReference type="NCBIfam" id="NF009891">
    <property type="entry name" value="PRK13351.1-1"/>
    <property type="match status" value="1"/>
</dbReference>
<evidence type="ECO:0000256" key="2">
    <source>
        <dbReference type="ARBA" id="ARBA00023134"/>
    </source>
</evidence>
<dbReference type="Proteomes" id="UP000185934">
    <property type="component" value="Chromosome"/>
</dbReference>
<dbReference type="NCBIfam" id="TIGR00231">
    <property type="entry name" value="small_GTP"/>
    <property type="match status" value="1"/>
</dbReference>
<dbReference type="SUPFAM" id="SSF50447">
    <property type="entry name" value="Translation proteins"/>
    <property type="match status" value="1"/>
</dbReference>
<dbReference type="InterPro" id="IPR027417">
    <property type="entry name" value="P-loop_NTPase"/>
</dbReference>
<keyword evidence="4" id="KW-0648">Protein biosynthesis</keyword>
<dbReference type="InterPro" id="IPR009022">
    <property type="entry name" value="EFG_III"/>
</dbReference>
<evidence type="ECO:0000313" key="5">
    <source>
        <dbReference type="Proteomes" id="UP000185934"/>
    </source>
</evidence>
<dbReference type="Pfam" id="PF03764">
    <property type="entry name" value="EFG_IV"/>
    <property type="match status" value="1"/>
</dbReference>
<dbReference type="PRINTS" id="PR00315">
    <property type="entry name" value="ELONGATNFCT"/>
</dbReference>
<evidence type="ECO:0000313" key="4">
    <source>
        <dbReference type="EMBL" id="APV44656.1"/>
    </source>
</evidence>
<dbReference type="InterPro" id="IPR005225">
    <property type="entry name" value="Small_GTP-bd"/>
</dbReference>
<gene>
    <name evidence="4" type="ORF">Dform_01332</name>
</gene>
<dbReference type="CDD" id="cd03713">
    <property type="entry name" value="EFG_mtEFG_C"/>
    <property type="match status" value="1"/>
</dbReference>
<dbReference type="InterPro" id="IPR000640">
    <property type="entry name" value="EFG_V-like"/>
</dbReference>
<dbReference type="SUPFAM" id="SSF52540">
    <property type="entry name" value="P-loop containing nucleoside triphosphate hydrolases"/>
    <property type="match status" value="1"/>
</dbReference>
<dbReference type="NCBIfam" id="NF009381">
    <property type="entry name" value="PRK12740.1-5"/>
    <property type="match status" value="1"/>
</dbReference>
<dbReference type="CDD" id="cd16262">
    <property type="entry name" value="EFG_III"/>
    <property type="match status" value="1"/>
</dbReference>
<dbReference type="Gene3D" id="3.30.70.240">
    <property type="match status" value="1"/>
</dbReference>
<dbReference type="KEGG" id="dfo:Dform_01332"/>
<keyword evidence="5" id="KW-1185">Reference proteome</keyword>
<dbReference type="PANTHER" id="PTHR43261">
    <property type="entry name" value="TRANSLATION ELONGATION FACTOR G-RELATED"/>
    <property type="match status" value="1"/>
</dbReference>
<dbReference type="AlphaFoldDB" id="A0A1P8F854"/>